<feature type="compositionally biased region" description="Basic residues" evidence="1">
    <location>
        <begin position="228"/>
        <end position="241"/>
    </location>
</feature>
<comment type="caution">
    <text evidence="2">The sequence shown here is derived from an EMBL/GenBank/DDBJ whole genome shotgun (WGS) entry which is preliminary data.</text>
</comment>
<organism evidence="2">
    <name type="scientific">marine sediment metagenome</name>
    <dbReference type="NCBI Taxonomy" id="412755"/>
    <lineage>
        <taxon>unclassified sequences</taxon>
        <taxon>metagenomes</taxon>
        <taxon>ecological metagenomes</taxon>
    </lineage>
</organism>
<gene>
    <name evidence="2" type="ORF">LCGC14_0575620</name>
</gene>
<protein>
    <submittedName>
        <fullName evidence="2">Uncharacterized protein</fullName>
    </submittedName>
</protein>
<feature type="region of interest" description="Disordered" evidence="1">
    <location>
        <begin position="222"/>
        <end position="266"/>
    </location>
</feature>
<evidence type="ECO:0000313" key="2">
    <source>
        <dbReference type="EMBL" id="KKN56084.1"/>
    </source>
</evidence>
<proteinExistence type="predicted"/>
<reference evidence="2" key="1">
    <citation type="journal article" date="2015" name="Nature">
        <title>Complex archaea that bridge the gap between prokaryotes and eukaryotes.</title>
        <authorList>
            <person name="Spang A."/>
            <person name="Saw J.H."/>
            <person name="Jorgensen S.L."/>
            <person name="Zaremba-Niedzwiedzka K."/>
            <person name="Martijn J."/>
            <person name="Lind A.E."/>
            <person name="van Eijk R."/>
            <person name="Schleper C."/>
            <person name="Guy L."/>
            <person name="Ettema T.J."/>
        </authorList>
    </citation>
    <scope>NUCLEOTIDE SEQUENCE</scope>
</reference>
<sequence length="322" mass="37302">MKQRKINFTNDRDRSVYRKGKGLVDSCLCGRYRLYRYRCEVVKGDEFPGLGSHTAGSFRTVQEDRDCWFVVDLDHYESRRGAALATCGFVPQALRDCLEDAGSHIDQHCAGMRFWLLDQQLALAALQYTVRHDCTCDGIRKNALPVDATATLRLRISELVQTTPVPRNPQEAYGQAHEEVKDLAKTAARYLLDCVCSRLDIEPDAQMFTHVERGIINSVADTISERHPQRHMWQARRKRERRERNSRDKKRDKRPTPCRNCGEMPTVKEQPTTERYRFMLQHPSPTVCPAHFQLESHQHTKEECHTEWNNFNGTWDNPGKVS</sequence>
<accession>A0A0F9RMV5</accession>
<evidence type="ECO:0000256" key="1">
    <source>
        <dbReference type="SAM" id="MobiDB-lite"/>
    </source>
</evidence>
<dbReference type="EMBL" id="LAZR01000858">
    <property type="protein sequence ID" value="KKN56084.1"/>
    <property type="molecule type" value="Genomic_DNA"/>
</dbReference>
<dbReference type="AlphaFoldDB" id="A0A0F9RMV5"/>
<name>A0A0F9RMV5_9ZZZZ</name>